<keyword evidence="1" id="KW-1133">Transmembrane helix</keyword>
<dbReference type="Proteomes" id="UP000002407">
    <property type="component" value="Chromosome"/>
</dbReference>
<keyword evidence="3" id="KW-1185">Reference proteome</keyword>
<keyword evidence="1" id="KW-0812">Transmembrane</keyword>
<dbReference type="AlphaFoldDB" id="A7I406"/>
<dbReference type="Pfam" id="PF11335">
    <property type="entry name" value="DUF3137"/>
    <property type="match status" value="1"/>
</dbReference>
<feature type="transmembrane region" description="Helical" evidence="1">
    <location>
        <begin position="20"/>
        <end position="45"/>
    </location>
</feature>
<proteinExistence type="predicted"/>
<evidence type="ECO:0000313" key="2">
    <source>
        <dbReference type="EMBL" id="ABS52436.1"/>
    </source>
</evidence>
<evidence type="ECO:0000256" key="1">
    <source>
        <dbReference type="SAM" id="Phobius"/>
    </source>
</evidence>
<protein>
    <recommendedName>
        <fullName evidence="4">Galanin</fullName>
    </recommendedName>
</protein>
<sequence>MDSLKMSEILKLEKRRKNLVLKFAAYITVSAILIYWFLRFCVYFYTISKEELDFTSDNNIMFYVVCIVAYIIVHGYFKFSVDTISYDLRDFRSAYKDAVLKPFIKQLGFKYEKYGHVHALNLIYSELFSSGFDVQEGNDFIRGTASNVRFSLSDIVLSDMKYNFLKDLFFGYNFSLRKKRLLYGLFFEANFNRAINSNTRIFSKKLINFQNFKLKKIKMDNTDFNKIFDVFTDDKINANYILTPKFMENLTKIAKFARHDFRMSFKNDRVFMFFNQNRDSFEPNMLKSVNNRKNINEIKREILAVIGIIKTLELNKKIWIYGGEDELNRL</sequence>
<evidence type="ECO:0008006" key="4">
    <source>
        <dbReference type="Google" id="ProtNLM"/>
    </source>
</evidence>
<dbReference type="KEGG" id="cha:CHAB381_1735"/>
<dbReference type="HOGENOM" id="CLU_064247_0_0_7"/>
<dbReference type="OrthoDB" id="5363665at2"/>
<dbReference type="EMBL" id="CP000776">
    <property type="protein sequence ID" value="ABS52436.1"/>
    <property type="molecule type" value="Genomic_DNA"/>
</dbReference>
<dbReference type="InterPro" id="IPR021484">
    <property type="entry name" value="DUF3137"/>
</dbReference>
<organism evidence="2 3">
    <name type="scientific">Campylobacter hominis (strain ATCC BAA-381 / DSM 21671 / CCUG 45161 / LMG 19568 / NCTC 13146 / CH001A)</name>
    <dbReference type="NCBI Taxonomy" id="360107"/>
    <lineage>
        <taxon>Bacteria</taxon>
        <taxon>Pseudomonadati</taxon>
        <taxon>Campylobacterota</taxon>
        <taxon>Epsilonproteobacteria</taxon>
        <taxon>Campylobacterales</taxon>
        <taxon>Campylobacteraceae</taxon>
        <taxon>Campylobacter</taxon>
    </lineage>
</organism>
<name>A7I406_CAMHC</name>
<dbReference type="eggNOG" id="COG0457">
    <property type="taxonomic scope" value="Bacteria"/>
</dbReference>
<accession>A7I406</accession>
<keyword evidence="1" id="KW-0472">Membrane</keyword>
<dbReference type="STRING" id="360107.CHAB381_1735"/>
<feature type="transmembrane region" description="Helical" evidence="1">
    <location>
        <begin position="60"/>
        <end position="79"/>
    </location>
</feature>
<gene>
    <name evidence="2" type="ordered locus">CHAB381_1735</name>
</gene>
<reference evidence="3" key="1">
    <citation type="submission" date="2007-07" db="EMBL/GenBank/DDBJ databases">
        <title>Complete genome sequence of Campylobacter hominis ATCC BAA-381, a commensal isolated from the human gastrointestinal tract.</title>
        <authorList>
            <person name="Fouts D.E."/>
            <person name="Mongodin E.F."/>
            <person name="Puiu D."/>
            <person name="Sebastian Y."/>
            <person name="Miller W.G."/>
            <person name="Mandrell R.E."/>
            <person name="Nelson K.E."/>
        </authorList>
    </citation>
    <scope>NUCLEOTIDE SEQUENCE [LARGE SCALE GENOMIC DNA]</scope>
    <source>
        <strain evidence="3">ATCC BAA-381 / LMG 19568 / NCTC 13146 / CH001A</strain>
    </source>
</reference>
<evidence type="ECO:0000313" key="3">
    <source>
        <dbReference type="Proteomes" id="UP000002407"/>
    </source>
</evidence>